<evidence type="ECO:0000256" key="1">
    <source>
        <dbReference type="ARBA" id="ARBA00022737"/>
    </source>
</evidence>
<keyword evidence="1" id="KW-0677">Repeat</keyword>
<dbReference type="PANTHER" id="PTHR45586">
    <property type="entry name" value="TPR REPEAT-CONTAINING PROTEIN PA4667"/>
    <property type="match status" value="1"/>
</dbReference>
<dbReference type="InterPro" id="IPR019734">
    <property type="entry name" value="TPR_rpt"/>
</dbReference>
<feature type="repeat" description="TPR" evidence="3">
    <location>
        <begin position="276"/>
        <end position="309"/>
    </location>
</feature>
<dbReference type="PROSITE" id="PS50005">
    <property type="entry name" value="TPR"/>
    <property type="match status" value="1"/>
</dbReference>
<evidence type="ECO:0000256" key="3">
    <source>
        <dbReference type="PROSITE-ProRule" id="PRU00339"/>
    </source>
</evidence>
<feature type="region of interest" description="Disordered" evidence="4">
    <location>
        <begin position="453"/>
        <end position="547"/>
    </location>
</feature>
<organism evidence="6 7">
    <name type="scientific">Polyangium spumosum</name>
    <dbReference type="NCBI Taxonomy" id="889282"/>
    <lineage>
        <taxon>Bacteria</taxon>
        <taxon>Pseudomonadati</taxon>
        <taxon>Myxococcota</taxon>
        <taxon>Polyangia</taxon>
        <taxon>Polyangiales</taxon>
        <taxon>Polyangiaceae</taxon>
        <taxon>Polyangium</taxon>
    </lineage>
</organism>
<feature type="compositionally biased region" description="Pro residues" evidence="4">
    <location>
        <begin position="474"/>
        <end position="498"/>
    </location>
</feature>
<dbReference type="OrthoDB" id="5488137at2"/>
<proteinExistence type="predicted"/>
<sequence length="547" mass="57574">MTRVVRFHPALFALTCALVPLALAACEETTSQQKPQTPPQPSAAYPYPYPNGMNSWGQPMGQPAPIVGMSPTPSLPQSAPPPVTAVPPAPPPQALPPAATGPYQQGMAAFAAGDLSAAKGLFQQVIQADARAHHAHYSLGAVQERLREPEAASSYQKALSITPDYEPAIIAYAMLLARQGKLGEAEKLLTEKRAIMPRSAAVTATLAEVKSLQKDTGSAQRLAQEALKINPDYRPAMVVIARDHYRNRRLDLALYALQAILDGFGADNPPRDKENPEALLLRGLILREQSERAGAMDNFRRAVQRRPDLVEARVQLAAMLLEAGNGQDALPLLEGAVKFDSDNLPAHLALGDTYRLLGRYGDAKREFEWVLARDASMPQVHYDLSLLYLFAPSVPGMTAKQQVAEAISELKKYQELRRKGVRDDSDELLQRAKLKEGELAAAAAAAVEAPAPVATLPSPPSAEDAGAPDAAAPAPSPPPATPPSTPPTTSAAPPPAPAPSDSSAAPAPPPAPPPTDSAAPPPAPAPAPAPTPTSSIVVPFSAPPPGL</sequence>
<accession>A0A6N7PS90</accession>
<evidence type="ECO:0000256" key="2">
    <source>
        <dbReference type="ARBA" id="ARBA00022803"/>
    </source>
</evidence>
<feature type="compositionally biased region" description="Pro residues" evidence="4">
    <location>
        <begin position="78"/>
        <end position="95"/>
    </location>
</feature>
<name>A0A6N7PS90_9BACT</name>
<dbReference type="PANTHER" id="PTHR45586:SF1">
    <property type="entry name" value="LIPOPOLYSACCHARIDE ASSEMBLY PROTEIN B"/>
    <property type="match status" value="1"/>
</dbReference>
<dbReference type="SMART" id="SM00028">
    <property type="entry name" value="TPR"/>
    <property type="match status" value="6"/>
</dbReference>
<dbReference type="Proteomes" id="UP000440224">
    <property type="component" value="Unassembled WGS sequence"/>
</dbReference>
<feature type="chain" id="PRO_5026733190" evidence="5">
    <location>
        <begin position="25"/>
        <end position="547"/>
    </location>
</feature>
<feature type="compositionally biased region" description="Pro residues" evidence="4">
    <location>
        <begin position="506"/>
        <end position="531"/>
    </location>
</feature>
<dbReference type="PROSITE" id="PS51257">
    <property type="entry name" value="PROKAR_LIPOPROTEIN"/>
    <property type="match status" value="1"/>
</dbReference>
<feature type="compositionally biased region" description="Low complexity" evidence="4">
    <location>
        <begin position="461"/>
        <end position="473"/>
    </location>
</feature>
<keyword evidence="7" id="KW-1185">Reference proteome</keyword>
<comment type="caution">
    <text evidence="6">The sequence shown here is derived from an EMBL/GenBank/DDBJ whole genome shotgun (WGS) entry which is preliminary data.</text>
</comment>
<dbReference type="Pfam" id="PF13432">
    <property type="entry name" value="TPR_16"/>
    <property type="match status" value="2"/>
</dbReference>
<feature type="region of interest" description="Disordered" evidence="4">
    <location>
        <begin position="58"/>
        <end position="99"/>
    </location>
</feature>
<evidence type="ECO:0000313" key="6">
    <source>
        <dbReference type="EMBL" id="MRG93230.1"/>
    </source>
</evidence>
<dbReference type="EMBL" id="WJIE01000004">
    <property type="protein sequence ID" value="MRG93230.1"/>
    <property type="molecule type" value="Genomic_DNA"/>
</dbReference>
<evidence type="ECO:0000256" key="4">
    <source>
        <dbReference type="SAM" id="MobiDB-lite"/>
    </source>
</evidence>
<dbReference type="InterPro" id="IPR051012">
    <property type="entry name" value="CellSynth/LPSAsmb/PSIAsmb"/>
</dbReference>
<dbReference type="RefSeq" id="WP_153820090.1">
    <property type="nucleotide sequence ID" value="NZ_WJIE01000004.1"/>
</dbReference>
<dbReference type="AlphaFoldDB" id="A0A6N7PS90"/>
<reference evidence="6 7" key="1">
    <citation type="submission" date="2019-10" db="EMBL/GenBank/DDBJ databases">
        <title>A soil myxobacterium in the family Polyangiaceae.</title>
        <authorList>
            <person name="Li Y."/>
            <person name="Wang J."/>
        </authorList>
    </citation>
    <scope>NUCLEOTIDE SEQUENCE [LARGE SCALE GENOMIC DNA]</scope>
    <source>
        <strain evidence="6 7">DSM 14734</strain>
    </source>
</reference>
<keyword evidence="2 3" id="KW-0802">TPR repeat</keyword>
<evidence type="ECO:0000313" key="7">
    <source>
        <dbReference type="Proteomes" id="UP000440224"/>
    </source>
</evidence>
<dbReference type="InterPro" id="IPR011990">
    <property type="entry name" value="TPR-like_helical_dom_sf"/>
</dbReference>
<dbReference type="Pfam" id="PF14559">
    <property type="entry name" value="TPR_19"/>
    <property type="match status" value="1"/>
</dbReference>
<feature type="signal peptide" evidence="5">
    <location>
        <begin position="1"/>
        <end position="24"/>
    </location>
</feature>
<gene>
    <name evidence="6" type="ORF">GF068_15000</name>
</gene>
<evidence type="ECO:0000256" key="5">
    <source>
        <dbReference type="SAM" id="SignalP"/>
    </source>
</evidence>
<dbReference type="Gene3D" id="1.25.40.10">
    <property type="entry name" value="Tetratricopeptide repeat domain"/>
    <property type="match status" value="3"/>
</dbReference>
<dbReference type="SUPFAM" id="SSF48452">
    <property type="entry name" value="TPR-like"/>
    <property type="match status" value="1"/>
</dbReference>
<keyword evidence="5" id="KW-0732">Signal</keyword>
<protein>
    <submittedName>
        <fullName evidence="6">Tetratricopeptide repeat protein</fullName>
    </submittedName>
</protein>
<feature type="region of interest" description="Disordered" evidence="4">
    <location>
        <begin position="30"/>
        <end position="49"/>
    </location>
</feature>